<dbReference type="PANTHER" id="PTHR11839:SF18">
    <property type="entry name" value="NUDIX HYDROLASE DOMAIN-CONTAINING PROTEIN"/>
    <property type="match status" value="1"/>
</dbReference>
<dbReference type="CDD" id="cd03424">
    <property type="entry name" value="NUDIX_ADPRase_Nudt5_UGPPase_Nudt14"/>
    <property type="match status" value="1"/>
</dbReference>
<name>A0A1Y6B9Q9_9PROT</name>
<dbReference type="InterPro" id="IPR020476">
    <property type="entry name" value="Nudix_hydrolase"/>
</dbReference>
<evidence type="ECO:0000256" key="6">
    <source>
        <dbReference type="ARBA" id="ARBA00032162"/>
    </source>
</evidence>
<proteinExistence type="inferred from homology"/>
<dbReference type="Proteomes" id="UP000192917">
    <property type="component" value="Unassembled WGS sequence"/>
</dbReference>
<dbReference type="RefSeq" id="WP_085121280.1">
    <property type="nucleotide sequence ID" value="NZ_FWZX01000002.1"/>
</dbReference>
<comment type="similarity">
    <text evidence="3">Belongs to the Nudix hydrolase family. NudK subfamily.</text>
</comment>
<dbReference type="Pfam" id="PF00293">
    <property type="entry name" value="NUDIX"/>
    <property type="match status" value="1"/>
</dbReference>
<keyword evidence="10" id="KW-1185">Reference proteome</keyword>
<comment type="catalytic activity">
    <reaction evidence="1">
        <text>GDP-alpha-D-mannose + H2O = alpha-D-mannose 1-phosphate + GMP + 2 H(+)</text>
        <dbReference type="Rhea" id="RHEA:27978"/>
        <dbReference type="ChEBI" id="CHEBI:15377"/>
        <dbReference type="ChEBI" id="CHEBI:15378"/>
        <dbReference type="ChEBI" id="CHEBI:57527"/>
        <dbReference type="ChEBI" id="CHEBI:58115"/>
        <dbReference type="ChEBI" id="CHEBI:58409"/>
    </reaction>
</comment>
<dbReference type="GO" id="GO:0006753">
    <property type="term" value="P:nucleoside phosphate metabolic process"/>
    <property type="evidence" value="ECO:0007669"/>
    <property type="project" value="TreeGrafter"/>
</dbReference>
<comment type="cofactor">
    <cofactor evidence="2">
        <name>Mg(2+)</name>
        <dbReference type="ChEBI" id="CHEBI:18420"/>
    </cofactor>
</comment>
<evidence type="ECO:0000259" key="8">
    <source>
        <dbReference type="PROSITE" id="PS51462"/>
    </source>
</evidence>
<dbReference type="STRING" id="560819.SAMN05428998_102209"/>
<organism evidence="9 10">
    <name type="scientific">Tistlia consotensis USBA 355</name>
    <dbReference type="NCBI Taxonomy" id="560819"/>
    <lineage>
        <taxon>Bacteria</taxon>
        <taxon>Pseudomonadati</taxon>
        <taxon>Pseudomonadota</taxon>
        <taxon>Alphaproteobacteria</taxon>
        <taxon>Rhodospirillales</taxon>
        <taxon>Rhodovibrionaceae</taxon>
        <taxon>Tistlia</taxon>
    </lineage>
</organism>
<protein>
    <recommendedName>
        <fullName evidence="4">GDP-mannose pyrophosphatase</fullName>
    </recommendedName>
    <alternativeName>
        <fullName evidence="6">GDP-mannose hydrolase</fullName>
    </alternativeName>
    <alternativeName>
        <fullName evidence="7">GDPMK</fullName>
    </alternativeName>
</protein>
<evidence type="ECO:0000256" key="3">
    <source>
        <dbReference type="ARBA" id="ARBA00007275"/>
    </source>
</evidence>
<dbReference type="Gene3D" id="3.90.79.10">
    <property type="entry name" value="Nucleoside Triphosphate Pyrophosphohydrolase"/>
    <property type="match status" value="1"/>
</dbReference>
<evidence type="ECO:0000313" key="9">
    <source>
        <dbReference type="EMBL" id="SME98796.1"/>
    </source>
</evidence>
<accession>A0A1Y6B9Q9</accession>
<dbReference type="InterPro" id="IPR015797">
    <property type="entry name" value="NUDIX_hydrolase-like_dom_sf"/>
</dbReference>
<keyword evidence="5" id="KW-0378">Hydrolase</keyword>
<evidence type="ECO:0000256" key="7">
    <source>
        <dbReference type="ARBA" id="ARBA00032272"/>
    </source>
</evidence>
<evidence type="ECO:0000256" key="2">
    <source>
        <dbReference type="ARBA" id="ARBA00001946"/>
    </source>
</evidence>
<dbReference type="InterPro" id="IPR000086">
    <property type="entry name" value="NUDIX_hydrolase_dom"/>
</dbReference>
<dbReference type="PRINTS" id="PR00502">
    <property type="entry name" value="NUDIXFAMILY"/>
</dbReference>
<dbReference type="GO" id="GO:0016787">
    <property type="term" value="F:hydrolase activity"/>
    <property type="evidence" value="ECO:0007669"/>
    <property type="project" value="UniProtKB-KW"/>
</dbReference>
<gene>
    <name evidence="9" type="ORF">SAMN05428998_102209</name>
</gene>
<evidence type="ECO:0000256" key="1">
    <source>
        <dbReference type="ARBA" id="ARBA00000847"/>
    </source>
</evidence>
<sequence length="183" mass="20466">MERPRIGPWRPIHENERYSVYRVEADFGGFSKVYYPSDHKPRVGLVVPRPGGGTERAVMMVSQYRLLIDGPSLELPGGKVDEGETPEQAALRECREETGLVCRRVERLVHYLPGMDNLLNHTDIFVALDVEDSGGFAADAGEVVERRWVPLDEALGLAESGGIHCGMTIMGLLSYARWLETKR</sequence>
<feature type="domain" description="Nudix hydrolase" evidence="8">
    <location>
        <begin position="38"/>
        <end position="171"/>
    </location>
</feature>
<dbReference type="EMBL" id="FWZX01000002">
    <property type="protein sequence ID" value="SME98796.1"/>
    <property type="molecule type" value="Genomic_DNA"/>
</dbReference>
<dbReference type="PANTHER" id="PTHR11839">
    <property type="entry name" value="UDP/ADP-SUGAR PYROPHOSPHATASE"/>
    <property type="match status" value="1"/>
</dbReference>
<evidence type="ECO:0000256" key="5">
    <source>
        <dbReference type="ARBA" id="ARBA00022801"/>
    </source>
</evidence>
<dbReference type="GO" id="GO:0019693">
    <property type="term" value="P:ribose phosphate metabolic process"/>
    <property type="evidence" value="ECO:0007669"/>
    <property type="project" value="TreeGrafter"/>
</dbReference>
<evidence type="ECO:0000313" key="10">
    <source>
        <dbReference type="Proteomes" id="UP000192917"/>
    </source>
</evidence>
<reference evidence="9 10" key="1">
    <citation type="submission" date="2017-04" db="EMBL/GenBank/DDBJ databases">
        <authorList>
            <person name="Afonso C.L."/>
            <person name="Miller P.J."/>
            <person name="Scott M.A."/>
            <person name="Spackman E."/>
            <person name="Goraichik I."/>
            <person name="Dimitrov K.M."/>
            <person name="Suarez D.L."/>
            <person name="Swayne D.E."/>
        </authorList>
    </citation>
    <scope>NUCLEOTIDE SEQUENCE [LARGE SCALE GENOMIC DNA]</scope>
    <source>
        <strain evidence="9 10">USBA 355</strain>
    </source>
</reference>
<dbReference type="PROSITE" id="PS51462">
    <property type="entry name" value="NUDIX"/>
    <property type="match status" value="1"/>
</dbReference>
<dbReference type="AlphaFoldDB" id="A0A1Y6B9Q9"/>
<dbReference type="SUPFAM" id="SSF55811">
    <property type="entry name" value="Nudix"/>
    <property type="match status" value="1"/>
</dbReference>
<evidence type="ECO:0000256" key="4">
    <source>
        <dbReference type="ARBA" id="ARBA00016377"/>
    </source>
</evidence>